<comment type="caution">
    <text evidence="12">The sequence shown here is derived from an EMBL/GenBank/DDBJ whole genome shotgun (WGS) entry which is preliminary data.</text>
</comment>
<evidence type="ECO:0000256" key="9">
    <source>
        <dbReference type="ARBA" id="ARBA00047364"/>
    </source>
</evidence>
<evidence type="ECO:0000313" key="13">
    <source>
        <dbReference type="Proteomes" id="UP000054721"/>
    </source>
</evidence>
<dbReference type="GO" id="GO:0005524">
    <property type="term" value="F:ATP binding"/>
    <property type="evidence" value="ECO:0007669"/>
    <property type="project" value="UniProtKB-KW"/>
</dbReference>
<evidence type="ECO:0000259" key="11">
    <source>
        <dbReference type="Pfam" id="PF09334"/>
    </source>
</evidence>
<gene>
    <name evidence="12" type="ORF">T02_15377</name>
</gene>
<dbReference type="CDD" id="cd07061">
    <property type="entry name" value="HP_HAP_like"/>
    <property type="match status" value="1"/>
</dbReference>
<keyword evidence="6" id="KW-0030">Aminoacyl-tRNA synthetase</keyword>
<dbReference type="Gene3D" id="3.40.50.150">
    <property type="entry name" value="Vaccinia Virus protein VP39"/>
    <property type="match status" value="1"/>
</dbReference>
<dbReference type="InterPro" id="IPR029063">
    <property type="entry name" value="SAM-dependent_MTases_sf"/>
</dbReference>
<evidence type="ECO:0000259" key="10">
    <source>
        <dbReference type="Pfam" id="PF08241"/>
    </source>
</evidence>
<keyword evidence="3" id="KW-0547">Nucleotide-binding</keyword>
<dbReference type="InterPro" id="IPR000560">
    <property type="entry name" value="His_Pase_clade-2"/>
</dbReference>
<evidence type="ECO:0000256" key="2">
    <source>
        <dbReference type="ARBA" id="ARBA00022598"/>
    </source>
</evidence>
<dbReference type="Gene3D" id="2.170.220.10">
    <property type="match status" value="1"/>
</dbReference>
<dbReference type="CDD" id="cd00814">
    <property type="entry name" value="MetRS_core"/>
    <property type="match status" value="1"/>
</dbReference>
<organism evidence="12 13">
    <name type="scientific">Trichinella nativa</name>
    <dbReference type="NCBI Taxonomy" id="6335"/>
    <lineage>
        <taxon>Eukaryota</taxon>
        <taxon>Metazoa</taxon>
        <taxon>Ecdysozoa</taxon>
        <taxon>Nematoda</taxon>
        <taxon>Enoplea</taxon>
        <taxon>Dorylaimia</taxon>
        <taxon>Trichinellida</taxon>
        <taxon>Trichinellidae</taxon>
        <taxon>Trichinella</taxon>
    </lineage>
</organism>
<evidence type="ECO:0000256" key="3">
    <source>
        <dbReference type="ARBA" id="ARBA00022741"/>
    </source>
</evidence>
<dbReference type="PRINTS" id="PR01041">
    <property type="entry name" value="TRNASYNTHMET"/>
</dbReference>
<evidence type="ECO:0000256" key="6">
    <source>
        <dbReference type="ARBA" id="ARBA00023146"/>
    </source>
</evidence>
<evidence type="ECO:0000256" key="8">
    <source>
        <dbReference type="ARBA" id="ARBA00030331"/>
    </source>
</evidence>
<dbReference type="SUPFAM" id="SSF52374">
    <property type="entry name" value="Nucleotidylyl transferase"/>
    <property type="match status" value="1"/>
</dbReference>
<dbReference type="Gene3D" id="3.40.50.1240">
    <property type="entry name" value="Phosphoglycerate mutase-like"/>
    <property type="match status" value="1"/>
</dbReference>
<comment type="catalytic activity">
    <reaction evidence="9">
        <text>tRNA(Met) + L-methionine + ATP = L-methionyl-tRNA(Met) + AMP + diphosphate</text>
        <dbReference type="Rhea" id="RHEA:13481"/>
        <dbReference type="Rhea" id="RHEA-COMP:9667"/>
        <dbReference type="Rhea" id="RHEA-COMP:9698"/>
        <dbReference type="ChEBI" id="CHEBI:30616"/>
        <dbReference type="ChEBI" id="CHEBI:33019"/>
        <dbReference type="ChEBI" id="CHEBI:57844"/>
        <dbReference type="ChEBI" id="CHEBI:78442"/>
        <dbReference type="ChEBI" id="CHEBI:78530"/>
        <dbReference type="ChEBI" id="CHEBI:456215"/>
        <dbReference type="EC" id="6.1.1.10"/>
    </reaction>
</comment>
<evidence type="ECO:0000256" key="1">
    <source>
        <dbReference type="ARBA" id="ARBA00012838"/>
    </source>
</evidence>
<dbReference type="GO" id="GO:0008757">
    <property type="term" value="F:S-adenosylmethionine-dependent methyltransferase activity"/>
    <property type="evidence" value="ECO:0007669"/>
    <property type="project" value="InterPro"/>
</dbReference>
<dbReference type="Pfam" id="PF09334">
    <property type="entry name" value="tRNA-synt_1g"/>
    <property type="match status" value="1"/>
</dbReference>
<dbReference type="Pfam" id="PF00328">
    <property type="entry name" value="His_Phos_2"/>
    <property type="match status" value="1"/>
</dbReference>
<dbReference type="InterPro" id="IPR033911">
    <property type="entry name" value="MetRS_core"/>
</dbReference>
<dbReference type="InterPro" id="IPR014729">
    <property type="entry name" value="Rossmann-like_a/b/a_fold"/>
</dbReference>
<feature type="domain" description="Methyltransferase type 11" evidence="10">
    <location>
        <begin position="57"/>
        <end position="157"/>
    </location>
</feature>
<evidence type="ECO:0000313" key="12">
    <source>
        <dbReference type="EMBL" id="KRZ52673.1"/>
    </source>
</evidence>
<evidence type="ECO:0000256" key="7">
    <source>
        <dbReference type="ARBA" id="ARBA00026124"/>
    </source>
</evidence>
<dbReference type="EC" id="6.1.1.10" evidence="1"/>
<keyword evidence="13" id="KW-1185">Reference proteome</keyword>
<protein>
    <recommendedName>
        <fullName evidence="7">Methionine--tRNA ligase, mitochondrial</fullName>
        <ecNumber evidence="1">6.1.1.10</ecNumber>
    </recommendedName>
    <alternativeName>
        <fullName evidence="8">Mitochondrial methionyl-tRNA synthetase</fullName>
    </alternativeName>
</protein>
<dbReference type="CDD" id="cd02440">
    <property type="entry name" value="AdoMet_MTases"/>
    <property type="match status" value="1"/>
</dbReference>
<dbReference type="Proteomes" id="UP000054721">
    <property type="component" value="Unassembled WGS sequence"/>
</dbReference>
<dbReference type="SUPFAM" id="SSF53335">
    <property type="entry name" value="S-adenosyl-L-methionine-dependent methyltransferases"/>
    <property type="match status" value="1"/>
</dbReference>
<keyword evidence="2 12" id="KW-0436">Ligase</keyword>
<dbReference type="SUPFAM" id="SSF47323">
    <property type="entry name" value="Anticodon-binding domain of a subclass of class I aminoacyl-tRNA synthetases"/>
    <property type="match status" value="1"/>
</dbReference>
<dbReference type="InterPro" id="IPR029033">
    <property type="entry name" value="His_PPase_superfam"/>
</dbReference>
<dbReference type="EMBL" id="JYDW01000186">
    <property type="protein sequence ID" value="KRZ52673.1"/>
    <property type="molecule type" value="Genomic_DNA"/>
</dbReference>
<dbReference type="SUPFAM" id="SSF53254">
    <property type="entry name" value="Phosphoglycerate mutase-like"/>
    <property type="match status" value="1"/>
</dbReference>
<keyword evidence="5" id="KW-0648">Protein biosynthesis</keyword>
<dbReference type="Gene3D" id="1.10.730.10">
    <property type="entry name" value="Isoleucyl-tRNA Synthetase, Domain 1"/>
    <property type="match status" value="1"/>
</dbReference>
<dbReference type="GO" id="GO:0004825">
    <property type="term" value="F:methionine-tRNA ligase activity"/>
    <property type="evidence" value="ECO:0007669"/>
    <property type="project" value="UniProtKB-EC"/>
</dbReference>
<proteinExistence type="predicted"/>
<evidence type="ECO:0000256" key="4">
    <source>
        <dbReference type="ARBA" id="ARBA00022840"/>
    </source>
</evidence>
<dbReference type="GO" id="GO:0016791">
    <property type="term" value="F:phosphatase activity"/>
    <property type="evidence" value="ECO:0007669"/>
    <property type="project" value="UniProtKB-ARBA"/>
</dbReference>
<dbReference type="PANTHER" id="PTHR43326:SF1">
    <property type="entry name" value="METHIONINE--TRNA LIGASE, MITOCHONDRIAL"/>
    <property type="match status" value="1"/>
</dbReference>
<evidence type="ECO:0000256" key="5">
    <source>
        <dbReference type="ARBA" id="ARBA00022917"/>
    </source>
</evidence>
<dbReference type="OrthoDB" id="5844513at2759"/>
<dbReference type="InterPro" id="IPR013216">
    <property type="entry name" value="Methyltransf_11"/>
</dbReference>
<accession>A0A0V1KZR2</accession>
<dbReference type="InterPro" id="IPR023457">
    <property type="entry name" value="Met-tRNA_synth_2"/>
</dbReference>
<dbReference type="GO" id="GO:0005739">
    <property type="term" value="C:mitochondrion"/>
    <property type="evidence" value="ECO:0007669"/>
    <property type="project" value="UniProtKB-ARBA"/>
</dbReference>
<dbReference type="Gene3D" id="3.40.50.620">
    <property type="entry name" value="HUPs"/>
    <property type="match status" value="1"/>
</dbReference>
<feature type="domain" description="Methionyl/Leucyl tRNA synthetase" evidence="11">
    <location>
        <begin position="269"/>
        <end position="604"/>
    </location>
</feature>
<sequence>MIGKPSKFVMKRLSEELKCPTSSVMGRLASVMYLRKFKEISSNVVNILNPSADDRILEVGFGLGYGLFEAFKKVERGNGVVFGSERSQYMVKRARKIFALEIHYGRLEVDLSLASHLPYLNNSIDCIFHNDCFYYWPSVKNALLELKRVLKPGGRMLTSMSIERVKEWSSRGLLQPSYCIDPLDYILHLENTGFVDIKFEYHSSAGVQFQTVIALKPPVEEDRGVNLDVEEKNFQQEILEFEKLRLTAFIVNILQSSVVMSLLHRGISYFVTAPIYYANSGPHLGHLYSSLIADAAHRWFKLKNPHQLTLFSSGTDEHGSKVENAALKAEKNVDVYCSEISSAYRELFSKFGIETTYFIRTVEARHHQSVQQFWEVLRKNNFIYKGKYSGWYCSADECFYNESDLCDDETKSCKITTAGHTVEWVVEENYLFKLSEFLPEIQHWLQTSGMSDDVIQPSQYLPFVINQLKQLSDVSISRDRQRLSWGIPVPDDCSQTIYVWFDALVNYLTVAGYPGQLCRWPPDCHIIGKDILKFHAILWPAMLLAANFPLPKQIFCHGHWLSDGVKMSKSLGNVVDPTLEAQKLTCEGLRYFLLRQGVPTSDGSKKLYFLINIFVISFINSQKFLPDYSTPLAISVLNDELANSIGNLINRTTSSRVLRGDRFTDFDDSVINGPSIRQGPDLMTDLDNLPSIVGQQYDKMQFSNGINSIVTVVKKANAFVQHFSPWHLAKDKNANSLLDTVLHLAHQTLRTCGILLKPVVPNIADEMLNRLSVSSDESNYSDCAKAASKSRYFSGKPLNHQKDLILFPRISRQYINREMMQDAFHSCSASCMELIVGELIWRHGHRTPIYLIPSDVENNASTWNIGLGELTKLGMRQCYELGQMLGKRYIEQYPLFKSSILNEIYIRSSDTNRTLMSAASVMAGFVASDSYGNHGNYTLPNFVRSPAGWNPLPIHTVDYGTDNLLNMRYHWNKTANLFRKNFIEYDRFIKQNPDNGAKLAYVANKSGFNNTLVKNMWILADVVKIEKEGSAEDWHSDQHKLPDWVTDEIYDWIQHTFKHWCKLVYQPDLLIQITAGDLIFEIVDRIHQKQLSMKQSQNTNSWIERIKFYSYSGHDINLLFLLYILGQYDNAATVEYEGYASCIVFEAWLTEENEIEIKVFLRRGPNSTEFQPIQVVGCPPIPSGCPLATFENRTRKFFPKPNKVDVDCCSSASRFSIFDSLFQINIFRRYHRFFFCLSFFARCSTLPSTCDFHVNFLRPSRGSTPRLPMALPLRPMLMPTRFPARKACLSLTRIDYQLLPLTDRKLCALSMGDHFHYLWTSVAFDVSRS</sequence>
<dbReference type="InterPro" id="IPR015413">
    <property type="entry name" value="Methionyl/Leucyl_tRNA_Synth"/>
</dbReference>
<reference evidence="12 13" key="1">
    <citation type="submission" date="2015-05" db="EMBL/GenBank/DDBJ databases">
        <title>Evolution of Trichinella species and genotypes.</title>
        <authorList>
            <person name="Korhonen P.K."/>
            <person name="Edoardo P."/>
            <person name="Giuseppe L.R."/>
            <person name="Gasser R.B."/>
        </authorList>
    </citation>
    <scope>NUCLEOTIDE SEQUENCE [LARGE SCALE GENOMIC DNA]</scope>
    <source>
        <strain evidence="12">ISS10</strain>
    </source>
</reference>
<name>A0A0V1KZR2_9BILA</name>
<dbReference type="PANTHER" id="PTHR43326">
    <property type="entry name" value="METHIONYL-TRNA SYNTHETASE"/>
    <property type="match status" value="1"/>
</dbReference>
<dbReference type="Pfam" id="PF08241">
    <property type="entry name" value="Methyltransf_11"/>
    <property type="match status" value="1"/>
</dbReference>
<keyword evidence="4" id="KW-0067">ATP-binding</keyword>
<dbReference type="GO" id="GO:0006431">
    <property type="term" value="P:methionyl-tRNA aminoacylation"/>
    <property type="evidence" value="ECO:0007669"/>
    <property type="project" value="InterPro"/>
</dbReference>
<dbReference type="InterPro" id="IPR009080">
    <property type="entry name" value="tRNAsynth_Ia_anticodon-bd"/>
</dbReference>
<dbReference type="FunFam" id="2.170.220.10:FF:000001">
    <property type="entry name" value="methionine--tRNA ligase, mitochondrial"/>
    <property type="match status" value="1"/>
</dbReference>
<dbReference type="STRING" id="6335.A0A0V1KZR2"/>